<accession>H6WFW3</accession>
<dbReference type="GeneID" id="14013892"/>
<protein>
    <submittedName>
        <fullName evidence="1">Uncharacterized protein</fullName>
    </submittedName>
</protein>
<sequence>MGKAKVRIVGEKIEVDKIDLSRLTVDCHGVEYISENNLVFTDIVRSHTMVDIFDLYFDDNKKINKIWILGGKLNPKLSEPEIVFKD</sequence>
<dbReference type="Proteomes" id="UP000007178">
    <property type="component" value="Segment"/>
</dbReference>
<organism evidence="1 2">
    <name type="scientific">Cyanophage S-TIM5</name>
    <dbReference type="NCBI Taxonomy" id="1137745"/>
    <lineage>
        <taxon>Viruses</taxon>
        <taxon>Duplodnaviria</taxon>
        <taxon>Heunggongvirae</taxon>
        <taxon>Uroviricota</taxon>
        <taxon>Caudoviricetes</taxon>
        <taxon>Aurunvirus</taxon>
        <taxon>Aurunvirus STIM5</taxon>
    </lineage>
</organism>
<dbReference type="OrthoDB" id="28830at10239"/>
<keyword evidence="2" id="KW-1185">Reference proteome</keyword>
<name>H6WFW3_9CAUD</name>
<dbReference type="EMBL" id="JQ245707">
    <property type="protein sequence ID" value="AEZ65688.1"/>
    <property type="molecule type" value="Genomic_DNA"/>
</dbReference>
<reference evidence="1 2" key="1">
    <citation type="journal article" date="2012" name="Proc. Natl. Acad. Sci. U.S.A.">
        <title>A novel lineage of myoviruses infecting cyanobacteria is widespread in the oceans.</title>
        <authorList>
            <person name="Sabehi G."/>
            <person name="Shaulov L."/>
            <person name="Silver D.H."/>
            <person name="Yanai I."/>
            <person name="Harel A."/>
            <person name="Lindell D."/>
        </authorList>
    </citation>
    <scope>NUCLEOTIDE SEQUENCE [LARGE SCALE GENOMIC DNA]</scope>
</reference>
<proteinExistence type="predicted"/>
<evidence type="ECO:0000313" key="1">
    <source>
        <dbReference type="EMBL" id="AEZ65688.1"/>
    </source>
</evidence>
<evidence type="ECO:0000313" key="2">
    <source>
        <dbReference type="Proteomes" id="UP000007178"/>
    </source>
</evidence>
<dbReference type="RefSeq" id="YP_007006101.1">
    <property type="nucleotide sequence ID" value="NC_019516.2"/>
</dbReference>
<dbReference type="KEGG" id="vg:14013892"/>